<comment type="similarity">
    <text evidence="2">Belongs to the ACC deaminase/D-cysteine desulfhydrase family.</text>
</comment>
<evidence type="ECO:0000256" key="3">
    <source>
        <dbReference type="ARBA" id="ARBA00022898"/>
    </source>
</evidence>
<dbReference type="PIRSF" id="PIRSF006278">
    <property type="entry name" value="ACCD_DCysDesulf"/>
    <property type="match status" value="1"/>
</dbReference>
<keyword evidence="3 5" id="KW-0663">Pyridoxal phosphate</keyword>
<dbReference type="EMBL" id="UGYW01000002">
    <property type="protein sequence ID" value="SUJ03853.1"/>
    <property type="molecule type" value="Genomic_DNA"/>
</dbReference>
<feature type="active site" description="Nucleophile" evidence="4">
    <location>
        <position position="69"/>
    </location>
</feature>
<dbReference type="InterPro" id="IPR001926">
    <property type="entry name" value="TrpB-like_PALP"/>
</dbReference>
<organism evidence="7 8">
    <name type="scientific">Sphingobacterium spiritivorum</name>
    <name type="common">Flavobacterium spiritivorum</name>
    <dbReference type="NCBI Taxonomy" id="258"/>
    <lineage>
        <taxon>Bacteria</taxon>
        <taxon>Pseudomonadati</taxon>
        <taxon>Bacteroidota</taxon>
        <taxon>Sphingobacteriia</taxon>
        <taxon>Sphingobacteriales</taxon>
        <taxon>Sphingobacteriaceae</taxon>
        <taxon>Sphingobacterium</taxon>
    </lineage>
</organism>
<evidence type="ECO:0000313" key="8">
    <source>
        <dbReference type="Proteomes" id="UP000254893"/>
    </source>
</evidence>
<evidence type="ECO:0000256" key="1">
    <source>
        <dbReference type="ARBA" id="ARBA00001933"/>
    </source>
</evidence>
<evidence type="ECO:0000256" key="2">
    <source>
        <dbReference type="ARBA" id="ARBA00008639"/>
    </source>
</evidence>
<proteinExistence type="inferred from homology"/>
<keyword evidence="7" id="KW-0456">Lyase</keyword>
<dbReference type="InterPro" id="IPR027278">
    <property type="entry name" value="ACCD_DCysDesulf"/>
</dbReference>
<dbReference type="Proteomes" id="UP000254893">
    <property type="component" value="Unassembled WGS sequence"/>
</dbReference>
<dbReference type="EC" id="4.4.1.15" evidence="7"/>
<name>A0A380BPG8_SPHSI</name>
<feature type="domain" description="Tryptophan synthase beta chain-like PALP" evidence="6">
    <location>
        <begin position="21"/>
        <end position="284"/>
    </location>
</feature>
<evidence type="ECO:0000259" key="6">
    <source>
        <dbReference type="Pfam" id="PF00291"/>
    </source>
</evidence>
<feature type="modified residue" description="N6-(pyridoxal phosphate)lysine" evidence="5">
    <location>
        <position position="42"/>
    </location>
</feature>
<dbReference type="RefSeq" id="WP_115169534.1">
    <property type="nucleotide sequence ID" value="NZ_UGYW01000002.1"/>
</dbReference>
<dbReference type="Gene3D" id="3.40.50.1100">
    <property type="match status" value="2"/>
</dbReference>
<evidence type="ECO:0000313" key="7">
    <source>
        <dbReference type="EMBL" id="SUJ03853.1"/>
    </source>
</evidence>
<accession>A0A380BPG8</accession>
<evidence type="ECO:0000256" key="5">
    <source>
        <dbReference type="PIRSR" id="PIRSR006278-2"/>
    </source>
</evidence>
<reference evidence="7 8" key="1">
    <citation type="submission" date="2018-06" db="EMBL/GenBank/DDBJ databases">
        <authorList>
            <consortium name="Pathogen Informatics"/>
            <person name="Doyle S."/>
        </authorList>
    </citation>
    <scope>NUCLEOTIDE SEQUENCE [LARGE SCALE GENOMIC DNA]</scope>
    <source>
        <strain evidence="7 8">NCTC11388</strain>
    </source>
</reference>
<dbReference type="PANTHER" id="PTHR43780:SF2">
    <property type="entry name" value="1-AMINOCYCLOPROPANE-1-CARBOXYLATE DEAMINASE-RELATED"/>
    <property type="match status" value="1"/>
</dbReference>
<protein>
    <submittedName>
        <fullName evidence="7">D-cysteine desulfhydrase</fullName>
        <ecNumber evidence="7">4.4.1.15</ecNumber>
    </submittedName>
</protein>
<dbReference type="Pfam" id="PF00291">
    <property type="entry name" value="PALP"/>
    <property type="match status" value="1"/>
</dbReference>
<dbReference type="GO" id="GO:0019148">
    <property type="term" value="F:D-cysteine desulfhydrase activity"/>
    <property type="evidence" value="ECO:0007669"/>
    <property type="project" value="UniProtKB-EC"/>
</dbReference>
<dbReference type="SUPFAM" id="SSF53686">
    <property type="entry name" value="Tryptophan synthase beta subunit-like PLP-dependent enzymes"/>
    <property type="match status" value="1"/>
</dbReference>
<comment type="cofactor">
    <cofactor evidence="1">
        <name>pyridoxal 5'-phosphate</name>
        <dbReference type="ChEBI" id="CHEBI:597326"/>
    </cofactor>
</comment>
<sequence>MELTFDFHSPEEEIVSPLYIEKKVRIYVKRDDLIHPYISGNKWRKLQYPLRKALQQNKQTLVTFGGAWSNHLLATACAGAKFGFRTHGMVRGEEVNNPVLALCRLYGMKLHFVSRDQYQDKTALFLHYFAEQSDHAFFIDEGGYSREAAEGCAHIIEELQQDYDHICCASGTGTTVAGLQLGLEKANLKTTLHTVPVLKGGAFIRNEVENLAVDPSGIILHTDYHFGGYAKTKQDLLDFIRAFVSRTGIMIEPTYTGKLFFAIDDLIRKDYFKPGSRILLIHTGGLTGFLGMYDRF</sequence>
<dbReference type="InterPro" id="IPR036052">
    <property type="entry name" value="TrpB-like_PALP_sf"/>
</dbReference>
<dbReference type="PANTHER" id="PTHR43780">
    <property type="entry name" value="1-AMINOCYCLOPROPANE-1-CARBOXYLATE DEAMINASE-RELATED"/>
    <property type="match status" value="1"/>
</dbReference>
<dbReference type="AlphaFoldDB" id="A0A380BPG8"/>
<evidence type="ECO:0000256" key="4">
    <source>
        <dbReference type="PIRSR" id="PIRSR006278-1"/>
    </source>
</evidence>
<gene>
    <name evidence="7" type="primary">dcyD</name>
    <name evidence="7" type="ORF">NCTC11388_01316</name>
</gene>